<dbReference type="RefSeq" id="WP_250098054.1">
    <property type="nucleotide sequence ID" value="NZ_JAKRYL010000025.1"/>
</dbReference>
<accession>A0A9X2CVT1</accession>
<dbReference type="AlphaFoldDB" id="A0A9X2CVT1"/>
<proteinExistence type="predicted"/>
<dbReference type="Proteomes" id="UP001139150">
    <property type="component" value="Unassembled WGS sequence"/>
</dbReference>
<dbReference type="EMBL" id="JAKRYL010000025">
    <property type="protein sequence ID" value="MCL7749187.1"/>
    <property type="molecule type" value="Genomic_DNA"/>
</dbReference>
<evidence type="ECO:0008006" key="3">
    <source>
        <dbReference type="Google" id="ProtNLM"/>
    </source>
</evidence>
<evidence type="ECO:0000313" key="1">
    <source>
        <dbReference type="EMBL" id="MCL7749187.1"/>
    </source>
</evidence>
<protein>
    <recommendedName>
        <fullName evidence="3">Helix-turn-helix domain-containing protein</fullName>
    </recommendedName>
</protein>
<comment type="caution">
    <text evidence="1">The sequence shown here is derived from an EMBL/GenBank/DDBJ whole genome shotgun (WGS) entry which is preliminary data.</text>
</comment>
<sequence length="283" mass="32824">MQSGHIQQFAHLSQFQTVKEFNDSIRNFLHLHGDSFTEGEHIALLTLVRYSVKLHGICNAKICKLLEATNASGHPISRTTFERMLRKGRKLGLLTSYNTFRKKGGKSHNVYVFHRVDVSRDNQLTHCQLPQTPTTPSSEPIKNHSEALLLKSKKLKDKDLRNETFESLDHTFVPSSIPTSFVKAAKPFFPHAREICALWDRAKIAYKAREYNDPIENYLDIIIQAFKQTVYKHKRKQIKTSFMQYFYGVLIAMLPMGIRLSFEQREFVSWLDKFEVEAFNSKV</sequence>
<keyword evidence="2" id="KW-1185">Reference proteome</keyword>
<organism evidence="1 2">
    <name type="scientific">Halalkalibacter alkaliphilus</name>
    <dbReference type="NCBI Taxonomy" id="2917993"/>
    <lineage>
        <taxon>Bacteria</taxon>
        <taxon>Bacillati</taxon>
        <taxon>Bacillota</taxon>
        <taxon>Bacilli</taxon>
        <taxon>Bacillales</taxon>
        <taxon>Bacillaceae</taxon>
        <taxon>Halalkalibacter</taxon>
    </lineage>
</organism>
<name>A0A9X2CVT1_9BACI</name>
<evidence type="ECO:0000313" key="2">
    <source>
        <dbReference type="Proteomes" id="UP001139150"/>
    </source>
</evidence>
<reference evidence="1" key="1">
    <citation type="submission" date="2022-02" db="EMBL/GenBank/DDBJ databases">
        <title>Halalkalibacter sp. nov. isolated from Lonar Lake, India.</title>
        <authorList>
            <person name="Joshi A."/>
            <person name="Thite S."/>
            <person name="Lodha T."/>
        </authorList>
    </citation>
    <scope>NUCLEOTIDE SEQUENCE</scope>
    <source>
        <strain evidence="1">MEB205</strain>
    </source>
</reference>
<gene>
    <name evidence="1" type="ORF">MF646_18870</name>
</gene>